<dbReference type="EMBL" id="DVLT01000016">
    <property type="protein sequence ID" value="HIU02092.1"/>
    <property type="molecule type" value="Genomic_DNA"/>
</dbReference>
<protein>
    <submittedName>
        <fullName evidence="3">DUF4340 domain-containing protein</fullName>
    </submittedName>
</protein>
<name>A0A9D1HH63_9FIRM</name>
<evidence type="ECO:0000259" key="2">
    <source>
        <dbReference type="Pfam" id="PF14238"/>
    </source>
</evidence>
<proteinExistence type="predicted"/>
<reference evidence="3" key="2">
    <citation type="journal article" date="2021" name="PeerJ">
        <title>Extensive microbial diversity within the chicken gut microbiome revealed by metagenomics and culture.</title>
        <authorList>
            <person name="Gilroy R."/>
            <person name="Ravi A."/>
            <person name="Getino M."/>
            <person name="Pursley I."/>
            <person name="Horton D.L."/>
            <person name="Alikhan N.F."/>
            <person name="Baker D."/>
            <person name="Gharbi K."/>
            <person name="Hall N."/>
            <person name="Watson M."/>
            <person name="Adriaenssens E.M."/>
            <person name="Foster-Nyarko E."/>
            <person name="Jarju S."/>
            <person name="Secka A."/>
            <person name="Antonio M."/>
            <person name="Oren A."/>
            <person name="Chaudhuri R.R."/>
            <person name="La Ragione R."/>
            <person name="Hildebrand F."/>
            <person name="Pallen M.J."/>
        </authorList>
    </citation>
    <scope>NUCLEOTIDE SEQUENCE</scope>
    <source>
        <strain evidence="3">CHK187-14744</strain>
    </source>
</reference>
<feature type="compositionally biased region" description="Acidic residues" evidence="1">
    <location>
        <begin position="179"/>
        <end position="193"/>
    </location>
</feature>
<dbReference type="AlphaFoldDB" id="A0A9D1HH63"/>
<comment type="caution">
    <text evidence="3">The sequence shown here is derived from an EMBL/GenBank/DDBJ whole genome shotgun (WGS) entry which is preliminary data.</text>
</comment>
<evidence type="ECO:0000313" key="4">
    <source>
        <dbReference type="Proteomes" id="UP000824164"/>
    </source>
</evidence>
<reference evidence="3" key="1">
    <citation type="submission" date="2020-10" db="EMBL/GenBank/DDBJ databases">
        <authorList>
            <person name="Gilroy R."/>
        </authorList>
    </citation>
    <scope>NUCLEOTIDE SEQUENCE</scope>
    <source>
        <strain evidence="3">CHK187-14744</strain>
    </source>
</reference>
<feature type="domain" description="DUF4340" evidence="2">
    <location>
        <begin position="74"/>
        <end position="180"/>
    </location>
</feature>
<feature type="region of interest" description="Disordered" evidence="1">
    <location>
        <begin position="179"/>
        <end position="205"/>
    </location>
</feature>
<organism evidence="3 4">
    <name type="scientific">Candidatus Onthocola gallistercoris</name>
    <dbReference type="NCBI Taxonomy" id="2840876"/>
    <lineage>
        <taxon>Bacteria</taxon>
        <taxon>Bacillati</taxon>
        <taxon>Bacillota</taxon>
        <taxon>Bacilli</taxon>
        <taxon>Candidatus Onthocola</taxon>
    </lineage>
</organism>
<sequence>MNKKKRNMILLAAALVILVIVYMAVMEMNRRSEEAADTSVALYSGQVSNITEVIIQNSDEASPFFHITKTDGQWSSQTDSSRELDSDKVSAELTDLTQLTADQMVVENAEDMSEYGLDTPVTTLTISDDTGTQVWYFGDKNSVTNQYYVYKEGETTVYTVSLNTYNIVISENEADLVVETETETETETEETESDTSSVTDETSEN</sequence>
<accession>A0A9D1HH63</accession>
<dbReference type="InterPro" id="IPR025641">
    <property type="entry name" value="DUF4340"/>
</dbReference>
<evidence type="ECO:0000313" key="3">
    <source>
        <dbReference type="EMBL" id="HIU02092.1"/>
    </source>
</evidence>
<evidence type="ECO:0000256" key="1">
    <source>
        <dbReference type="SAM" id="MobiDB-lite"/>
    </source>
</evidence>
<dbReference type="Pfam" id="PF14238">
    <property type="entry name" value="DUF4340"/>
    <property type="match status" value="1"/>
</dbReference>
<gene>
    <name evidence="3" type="ORF">IAB63_02430</name>
</gene>
<feature type="compositionally biased region" description="Low complexity" evidence="1">
    <location>
        <begin position="194"/>
        <end position="205"/>
    </location>
</feature>
<dbReference type="Proteomes" id="UP000824164">
    <property type="component" value="Unassembled WGS sequence"/>
</dbReference>